<dbReference type="OMA" id="RIMESTV"/>
<dbReference type="GO" id="GO:0035869">
    <property type="term" value="C:ciliary transition zone"/>
    <property type="evidence" value="ECO:0007669"/>
    <property type="project" value="TreeGrafter"/>
</dbReference>
<name>A0A8C5NV35_JACJA</name>
<dbReference type="Ensembl" id="ENSJJAT00000005202.1">
    <property type="protein sequence ID" value="ENSJJAP00000002584.1"/>
    <property type="gene ID" value="ENSJJAG00000004544.1"/>
</dbReference>
<keyword evidence="3" id="KW-1185">Reference proteome</keyword>
<evidence type="ECO:0000313" key="3">
    <source>
        <dbReference type="Proteomes" id="UP000694385"/>
    </source>
</evidence>
<protein>
    <recommendedName>
        <fullName evidence="4">CBY1 interacting BAR domain containing 2</fullName>
    </recommendedName>
</protein>
<feature type="coiled-coil region" evidence="1">
    <location>
        <begin position="81"/>
        <end position="111"/>
    </location>
</feature>
<evidence type="ECO:0000256" key="1">
    <source>
        <dbReference type="SAM" id="Coils"/>
    </source>
</evidence>
<dbReference type="GO" id="GO:0060271">
    <property type="term" value="P:cilium assembly"/>
    <property type="evidence" value="ECO:0007669"/>
    <property type="project" value="TreeGrafter"/>
</dbReference>
<reference evidence="2" key="1">
    <citation type="submission" date="2025-08" db="UniProtKB">
        <authorList>
            <consortium name="Ensembl"/>
        </authorList>
    </citation>
    <scope>IDENTIFICATION</scope>
</reference>
<dbReference type="Proteomes" id="UP000694385">
    <property type="component" value="Unassembled WGS sequence"/>
</dbReference>
<dbReference type="Pfam" id="PF06730">
    <property type="entry name" value="FAM92"/>
    <property type="match status" value="1"/>
</dbReference>
<dbReference type="GO" id="GO:0036064">
    <property type="term" value="C:ciliary basal body"/>
    <property type="evidence" value="ECO:0007669"/>
    <property type="project" value="TreeGrafter"/>
</dbReference>
<evidence type="ECO:0000313" key="2">
    <source>
        <dbReference type="Ensembl" id="ENSJJAP00000002584.1"/>
    </source>
</evidence>
<sequence length="121" mass="14161">MNVVLSRDSQVRVMESTVTNAEKYFGQFCSLLASYTRKTARLRDKADQLVKQLIDFANTENPELRAAMRDFAEDLAKVQDYRQAEADIKKYKRVQNNEIKQLEKLEKLRQKSPSDRQMISQ</sequence>
<accession>A0A8C5NV35</accession>
<dbReference type="PANTHER" id="PTHR21223:SF3">
    <property type="entry name" value="CBY1-INTERACTING BAR DOMAIN-CONTAINING PROTEIN 2"/>
    <property type="match status" value="1"/>
</dbReference>
<organism evidence="2 3">
    <name type="scientific">Jaculus jaculus</name>
    <name type="common">Lesser Egyptian jerboa</name>
    <dbReference type="NCBI Taxonomy" id="51337"/>
    <lineage>
        <taxon>Eukaryota</taxon>
        <taxon>Metazoa</taxon>
        <taxon>Chordata</taxon>
        <taxon>Craniata</taxon>
        <taxon>Vertebrata</taxon>
        <taxon>Euteleostomi</taxon>
        <taxon>Mammalia</taxon>
        <taxon>Eutheria</taxon>
        <taxon>Euarchontoglires</taxon>
        <taxon>Glires</taxon>
        <taxon>Rodentia</taxon>
        <taxon>Myomorpha</taxon>
        <taxon>Dipodoidea</taxon>
        <taxon>Dipodidae</taxon>
        <taxon>Dipodinae</taxon>
        <taxon>Jaculus</taxon>
    </lineage>
</organism>
<dbReference type="PANTHER" id="PTHR21223">
    <property type="entry name" value="CBY1-INTERACTING BAR DOMAIN-CONTAINING PROTEIN HOMOLOG"/>
    <property type="match status" value="1"/>
</dbReference>
<reference evidence="2" key="2">
    <citation type="submission" date="2025-09" db="UniProtKB">
        <authorList>
            <consortium name="Ensembl"/>
        </authorList>
    </citation>
    <scope>IDENTIFICATION</scope>
</reference>
<proteinExistence type="predicted"/>
<evidence type="ECO:0008006" key="4">
    <source>
        <dbReference type="Google" id="ProtNLM"/>
    </source>
</evidence>
<dbReference type="InterPro" id="IPR009602">
    <property type="entry name" value="CBAR/FAM92"/>
</dbReference>
<dbReference type="AlphaFoldDB" id="A0A8C5NV35"/>
<dbReference type="GeneTree" id="ENSGT00390000010285"/>
<keyword evidence="1" id="KW-0175">Coiled coil</keyword>